<evidence type="ECO:0000313" key="4">
    <source>
        <dbReference type="Proteomes" id="UP000006690"/>
    </source>
</evidence>
<dbReference type="Pfam" id="PF03450">
    <property type="entry name" value="CO_deh_flav_C"/>
    <property type="match status" value="1"/>
</dbReference>
<feature type="domain" description="FAD-binding PCMH-type" evidence="2">
    <location>
        <begin position="1"/>
        <end position="224"/>
    </location>
</feature>
<dbReference type="SUPFAM" id="SSF56176">
    <property type="entry name" value="FAD-binding/transporter-associated domain-like"/>
    <property type="match status" value="1"/>
</dbReference>
<dbReference type="eggNOG" id="COG1319">
    <property type="taxonomic scope" value="Bacteria"/>
</dbReference>
<proteinExistence type="predicted"/>
<keyword evidence="3" id="KW-0614">Plasmid</keyword>
<gene>
    <name evidence="3" type="primary">yagS</name>
    <name evidence="3" type="ORF">PAJ_p0082</name>
</gene>
<dbReference type="InterPro" id="IPR005107">
    <property type="entry name" value="CO_DH_flav_C"/>
</dbReference>
<dbReference type="InterPro" id="IPR002346">
    <property type="entry name" value="Mopterin_DH_FAD-bd"/>
</dbReference>
<dbReference type="Gene3D" id="3.30.465.10">
    <property type="match status" value="2"/>
</dbReference>
<dbReference type="KEGG" id="paj:PAJ_p0082"/>
<evidence type="ECO:0000313" key="3">
    <source>
        <dbReference type="EMBL" id="BAK13949.1"/>
    </source>
</evidence>
<evidence type="ECO:0000259" key="2">
    <source>
        <dbReference type="PROSITE" id="PS51387"/>
    </source>
</evidence>
<dbReference type="GO" id="GO:0071949">
    <property type="term" value="F:FAD binding"/>
    <property type="evidence" value="ECO:0007669"/>
    <property type="project" value="InterPro"/>
</dbReference>
<keyword evidence="1" id="KW-0274">FAD</keyword>
<dbReference type="SMART" id="SM01092">
    <property type="entry name" value="CO_deh_flav_C"/>
    <property type="match status" value="1"/>
</dbReference>
<dbReference type="SUPFAM" id="SSF55447">
    <property type="entry name" value="CO dehydrogenase flavoprotein C-terminal domain-like"/>
    <property type="match status" value="1"/>
</dbReference>
<dbReference type="AlphaFoldDB" id="A0A0H3L3W6"/>
<protein>
    <submittedName>
        <fullName evidence="3">Xanthine dehydrogenase YagS, FAD binding subunit</fullName>
    </submittedName>
</protein>
<accession>A0A0H3L3W6</accession>
<sequence>MNEFHWQVAQSVEDAAGAKQHPQNHLIAGGTTQLDLMKCGVFTPSRLTDIAGLPNLSAIDFGQDNITIGALVTMSELANHPACEREAPALYGSLWQAASPQIRNMATIGGNLCQRTRCAYYRDPATFSACNKRVPGSGCAARHGVNTNHAILGNSDHCVAVYPGDMAVALTAFDATVVVQNSQQQSRRIQIEDFFLLPGDTPHHEHALLADEIIVAIEIPCSPALKQSHYLKVRDRTSYEFASASAAVGLTLNQGMIETVHIALGGVATKPWRARRIEQALTGQPFEHQTLYEAAELINQETQALSGNAHKIQLTPRVIARALMAAGEIV</sequence>
<dbReference type="InterPro" id="IPR016167">
    <property type="entry name" value="FAD-bd_PCMH_sub1"/>
</dbReference>
<dbReference type="InterPro" id="IPR036318">
    <property type="entry name" value="FAD-bd_PCMH-like_sf"/>
</dbReference>
<evidence type="ECO:0000256" key="1">
    <source>
        <dbReference type="ARBA" id="ARBA00022827"/>
    </source>
</evidence>
<dbReference type="OrthoDB" id="9814706at2"/>
<name>A0A0H3L3W6_PANAA</name>
<dbReference type="InterPro" id="IPR036683">
    <property type="entry name" value="CO_DH_flav_C_dom_sf"/>
</dbReference>
<dbReference type="Pfam" id="PF00941">
    <property type="entry name" value="FAD_binding_5"/>
    <property type="match status" value="1"/>
</dbReference>
<organism evidence="3 4">
    <name type="scientific">Pantoea ananatis (strain AJ13355)</name>
    <dbReference type="NCBI Taxonomy" id="932677"/>
    <lineage>
        <taxon>Bacteria</taxon>
        <taxon>Pseudomonadati</taxon>
        <taxon>Pseudomonadota</taxon>
        <taxon>Gammaproteobacteria</taxon>
        <taxon>Enterobacterales</taxon>
        <taxon>Erwiniaceae</taxon>
        <taxon>Pantoea</taxon>
    </lineage>
</organism>
<dbReference type="InterPro" id="IPR051312">
    <property type="entry name" value="Diverse_Substr_Oxidored"/>
</dbReference>
<dbReference type="GO" id="GO:0016491">
    <property type="term" value="F:oxidoreductase activity"/>
    <property type="evidence" value="ECO:0007669"/>
    <property type="project" value="InterPro"/>
</dbReference>
<dbReference type="PROSITE" id="PS51387">
    <property type="entry name" value="FAD_PCMH"/>
    <property type="match status" value="1"/>
</dbReference>
<dbReference type="HOGENOM" id="CLU_058050_1_0_6"/>
<dbReference type="Gene3D" id="3.30.43.10">
    <property type="entry name" value="Uridine Diphospho-n-acetylenolpyruvylglucosamine Reductase, domain 2"/>
    <property type="match status" value="1"/>
</dbReference>
<keyword evidence="1" id="KW-0285">Flavoprotein</keyword>
<dbReference type="PANTHER" id="PTHR42659">
    <property type="entry name" value="XANTHINE DEHYDROGENASE SUBUNIT C-RELATED"/>
    <property type="match status" value="1"/>
</dbReference>
<geneLocation type="plasmid" evidence="3 4">
    <name>pEA320</name>
</geneLocation>
<dbReference type="EMBL" id="AP012033">
    <property type="protein sequence ID" value="BAK13949.1"/>
    <property type="molecule type" value="Genomic_DNA"/>
</dbReference>
<reference evidence="4" key="1">
    <citation type="journal article" date="2012" name="Appl. Microbiol. Biotechnol.">
        <title>The complete genome sequence of Pantoea ananatis AJ13355, an organism with great biotechnological potential.</title>
        <authorList>
            <person name="Hara Y."/>
            <person name="Kadotani N."/>
            <person name="Izui H."/>
            <person name="Katashkina J.I."/>
            <person name="Kuvaeva T.M."/>
            <person name="Andreeva I.G."/>
            <person name="Golubeva L.I."/>
            <person name="Malko D.B."/>
            <person name="Makeev V.J."/>
            <person name="Mashko S.V."/>
            <person name="Kozlov Y.I."/>
        </authorList>
    </citation>
    <scope>NUCLEOTIDE SEQUENCE [LARGE SCALE GENOMIC DNA]</scope>
    <source>
        <strain evidence="4">AJ13355</strain>
        <plasmid evidence="4">Plasmid pEA320</plasmid>
    </source>
</reference>
<dbReference type="Gene3D" id="3.30.390.50">
    <property type="entry name" value="CO dehydrogenase flavoprotein, C-terminal domain"/>
    <property type="match status" value="1"/>
</dbReference>
<dbReference type="Proteomes" id="UP000006690">
    <property type="component" value="Plasmid pEA320"/>
</dbReference>
<dbReference type="PATRIC" id="fig|932677.3.peg.4463"/>
<dbReference type="InterPro" id="IPR016169">
    <property type="entry name" value="FAD-bd_PCMH_sub2"/>
</dbReference>
<dbReference type="InterPro" id="IPR016166">
    <property type="entry name" value="FAD-bd_PCMH"/>
</dbReference>
<dbReference type="PANTHER" id="PTHR42659:SF9">
    <property type="entry name" value="XANTHINE DEHYDROGENASE FAD-BINDING SUBUNIT XDHB-RELATED"/>
    <property type="match status" value="1"/>
</dbReference>
<dbReference type="RefSeq" id="WP_014598202.1">
    <property type="nucleotide sequence ID" value="NC_017533.1"/>
</dbReference>